<feature type="transmembrane region" description="Helical" evidence="1">
    <location>
        <begin position="202"/>
        <end position="222"/>
    </location>
</feature>
<evidence type="ECO:0008006" key="4">
    <source>
        <dbReference type="Google" id="ProtNLM"/>
    </source>
</evidence>
<feature type="transmembrane region" description="Helical" evidence="1">
    <location>
        <begin position="20"/>
        <end position="42"/>
    </location>
</feature>
<feature type="transmembrane region" description="Helical" evidence="1">
    <location>
        <begin position="164"/>
        <end position="182"/>
    </location>
</feature>
<keyword evidence="3" id="KW-1185">Reference proteome</keyword>
<reference evidence="2" key="2">
    <citation type="submission" date="2022-04" db="EMBL/GenBank/DDBJ databases">
        <title>Complete Genome Sequence of Flavobacterium sediminilitoris YSM-43, Isolated from a Tidal Sediment.</title>
        <authorList>
            <person name="Lee P.A."/>
        </authorList>
    </citation>
    <scope>NUCLEOTIDE SEQUENCE</scope>
    <source>
        <strain evidence="2">YSM-43</strain>
    </source>
</reference>
<protein>
    <recommendedName>
        <fullName evidence="4">Dolichyl-phosphate-mannose-protein mannosyltransferase</fullName>
    </recommendedName>
</protein>
<feature type="transmembrane region" description="Helical" evidence="1">
    <location>
        <begin position="135"/>
        <end position="152"/>
    </location>
</feature>
<gene>
    <name evidence="2" type="ORF">LXD69_11995</name>
</gene>
<reference evidence="2" key="1">
    <citation type="submission" date="2021-12" db="EMBL/GenBank/DDBJ databases">
        <authorList>
            <person name="Cha I.-T."/>
            <person name="Lee K.-E."/>
            <person name="Park S.-J."/>
        </authorList>
    </citation>
    <scope>NUCLEOTIDE SEQUENCE</scope>
    <source>
        <strain evidence="2">YSM-43</strain>
    </source>
</reference>
<sequence length="449" mass="53411">MKIEINKFINFLIKKPIRNILIIGALLRLMIFLVFYTSISIYTDTEGYTELAKIISSLSLEGYHGLRSPGYPILISLANQNLHIVVLFQFILGLISTVLWYRTIINLNFSIKHSFIITIFISSFLNVFFFETSILVETLVLFFITLIIYHFSKGSFNKFTFRNYFYLSFLFGFLVLVKPFYAYLSFLFTLFVLMQRFTFKRFFYGLILVSCSLISYFGWCYVNKINTGYFAPTSYYGLTNAQTCVYFAENTPSEWDWISKPYVEYREMAIRENKDVAMSIWFAYEDDAYKKYNITFHELSFELGKFAKVAIKENPKEYIYQVVCRSWLDFWKPAMYWNYDNFNFKYANKIFIGIWYIQYGILILFELFFFFLLIFHVLNFFNTKMITTELILSVIVFSTSVLQAIVTYGTNDRYSFPFEFIIIIVVLLFFKQNNWFLKKTLSKNGVLKN</sequence>
<proteinExistence type="predicted"/>
<feature type="transmembrane region" description="Helical" evidence="1">
    <location>
        <begin position="390"/>
        <end position="408"/>
    </location>
</feature>
<keyword evidence="1" id="KW-0472">Membrane</keyword>
<feature type="transmembrane region" description="Helical" evidence="1">
    <location>
        <begin position="414"/>
        <end position="430"/>
    </location>
</feature>
<keyword evidence="1" id="KW-1133">Transmembrane helix</keyword>
<evidence type="ECO:0000313" key="3">
    <source>
        <dbReference type="Proteomes" id="UP000830454"/>
    </source>
</evidence>
<dbReference type="EMBL" id="CP090145">
    <property type="protein sequence ID" value="UOX32757.1"/>
    <property type="molecule type" value="Genomic_DNA"/>
</dbReference>
<dbReference type="RefSeq" id="WP_246915596.1">
    <property type="nucleotide sequence ID" value="NZ_CP090145.1"/>
</dbReference>
<organism evidence="2 3">
    <name type="scientific">Flavobacterium sediminilitoris</name>
    <dbReference type="NCBI Taxonomy" id="2024526"/>
    <lineage>
        <taxon>Bacteria</taxon>
        <taxon>Pseudomonadati</taxon>
        <taxon>Bacteroidota</taxon>
        <taxon>Flavobacteriia</taxon>
        <taxon>Flavobacteriales</taxon>
        <taxon>Flavobacteriaceae</taxon>
        <taxon>Flavobacterium</taxon>
    </lineage>
</organism>
<dbReference type="Proteomes" id="UP000830454">
    <property type="component" value="Chromosome"/>
</dbReference>
<evidence type="ECO:0000256" key="1">
    <source>
        <dbReference type="SAM" id="Phobius"/>
    </source>
</evidence>
<keyword evidence="1" id="KW-0812">Transmembrane</keyword>
<feature type="transmembrane region" description="Helical" evidence="1">
    <location>
        <begin position="113"/>
        <end position="129"/>
    </location>
</feature>
<feature type="transmembrane region" description="Helical" evidence="1">
    <location>
        <begin position="356"/>
        <end position="378"/>
    </location>
</feature>
<name>A0ABY4HIV1_9FLAO</name>
<feature type="transmembrane region" description="Helical" evidence="1">
    <location>
        <begin position="82"/>
        <end position="101"/>
    </location>
</feature>
<evidence type="ECO:0000313" key="2">
    <source>
        <dbReference type="EMBL" id="UOX32757.1"/>
    </source>
</evidence>
<accession>A0ABY4HIV1</accession>